<organism evidence="4 5">
    <name type="scientific">Geranomyces variabilis</name>
    <dbReference type="NCBI Taxonomy" id="109894"/>
    <lineage>
        <taxon>Eukaryota</taxon>
        <taxon>Fungi</taxon>
        <taxon>Fungi incertae sedis</taxon>
        <taxon>Chytridiomycota</taxon>
        <taxon>Chytridiomycota incertae sedis</taxon>
        <taxon>Chytridiomycetes</taxon>
        <taxon>Spizellomycetales</taxon>
        <taxon>Powellomycetaceae</taxon>
        <taxon>Geranomyces</taxon>
    </lineage>
</organism>
<gene>
    <name evidence="4" type="ORF">HDU87_008750</name>
</gene>
<dbReference type="EMBL" id="JADGJQ010000094">
    <property type="protein sequence ID" value="KAJ3170515.1"/>
    <property type="molecule type" value="Genomic_DNA"/>
</dbReference>
<feature type="region of interest" description="Disordered" evidence="2">
    <location>
        <begin position="384"/>
        <end position="407"/>
    </location>
</feature>
<accession>A0AAD5TCK0</accession>
<keyword evidence="5" id="KW-1185">Reference proteome</keyword>
<evidence type="ECO:0000313" key="5">
    <source>
        <dbReference type="Proteomes" id="UP001212152"/>
    </source>
</evidence>
<feature type="coiled-coil region" evidence="1">
    <location>
        <begin position="82"/>
        <end position="116"/>
    </location>
</feature>
<feature type="region of interest" description="Disordered" evidence="2">
    <location>
        <begin position="301"/>
        <end position="371"/>
    </location>
</feature>
<dbReference type="Proteomes" id="UP001212152">
    <property type="component" value="Unassembled WGS sequence"/>
</dbReference>
<evidence type="ECO:0000313" key="4">
    <source>
        <dbReference type="EMBL" id="KAJ3170515.1"/>
    </source>
</evidence>
<feature type="compositionally biased region" description="Basic and acidic residues" evidence="2">
    <location>
        <begin position="301"/>
        <end position="316"/>
    </location>
</feature>
<proteinExistence type="predicted"/>
<feature type="transmembrane region" description="Helical" evidence="3">
    <location>
        <begin position="36"/>
        <end position="64"/>
    </location>
</feature>
<comment type="caution">
    <text evidence="4">The sequence shown here is derived from an EMBL/GenBank/DDBJ whole genome shotgun (WGS) entry which is preliminary data.</text>
</comment>
<evidence type="ECO:0000256" key="1">
    <source>
        <dbReference type="SAM" id="Coils"/>
    </source>
</evidence>
<evidence type="ECO:0000256" key="2">
    <source>
        <dbReference type="SAM" id="MobiDB-lite"/>
    </source>
</evidence>
<reference evidence="4" key="1">
    <citation type="submission" date="2020-05" db="EMBL/GenBank/DDBJ databases">
        <title>Phylogenomic resolution of chytrid fungi.</title>
        <authorList>
            <person name="Stajich J.E."/>
            <person name="Amses K."/>
            <person name="Simmons R."/>
            <person name="Seto K."/>
            <person name="Myers J."/>
            <person name="Bonds A."/>
            <person name="Quandt C.A."/>
            <person name="Barry K."/>
            <person name="Liu P."/>
            <person name="Grigoriev I."/>
            <person name="Longcore J.E."/>
            <person name="James T.Y."/>
        </authorList>
    </citation>
    <scope>NUCLEOTIDE SEQUENCE</scope>
    <source>
        <strain evidence="4">JEL0379</strain>
    </source>
</reference>
<protein>
    <submittedName>
        <fullName evidence="4">Uncharacterized protein</fullName>
    </submittedName>
</protein>
<feature type="compositionally biased region" description="Low complexity" evidence="2">
    <location>
        <begin position="386"/>
        <end position="407"/>
    </location>
</feature>
<keyword evidence="3" id="KW-0812">Transmembrane</keyword>
<keyword evidence="3" id="KW-0472">Membrane</keyword>
<evidence type="ECO:0000256" key="3">
    <source>
        <dbReference type="SAM" id="Phobius"/>
    </source>
</evidence>
<dbReference type="AlphaFoldDB" id="A0AAD5TCK0"/>
<sequence>MQDPYIDAADYYYPSDDSYHHQQQWSPQLQMQQSPWVAYAGLVLATTAAFLVPALLADLLVFLWKWFGLSAPADDDEEEEEAVEGEAIVANVERRFAELQQQLSEAQRRIGYLEKHSMNPSASVLPPPPPPPAPPVMQIDSSLKIVQSSDANAKRRAVQPEVAQTSMGAVLQELFNVQKRVVDIISPRKEFYSPRTKYLIKDKSAASTKPPDSLLRRNLAAEWAPLQPSKLSQVETVHASPTTTAPAPAPPSKALENIKNVKAAMNAAYNRKPSPESAVHNPSAVPKGLTPAVANAVEVKTAEKDLPVTPTKRVETLENDPDQSSAEAKDPMAEVDFTKAMSRLRPTNIPRSPGGTTLIPQRKGSRKTLHDSDFAMLKEKFKMHGSSLEAESSSASASPTSKEQPFI</sequence>
<name>A0AAD5TCK0_9FUNG</name>
<keyword evidence="3" id="KW-1133">Transmembrane helix</keyword>
<keyword evidence="1" id="KW-0175">Coiled coil</keyword>